<gene>
    <name evidence="1" type="ORF">HLB23_08350</name>
</gene>
<dbReference type="RefSeq" id="WP_157551986.1">
    <property type="nucleotide sequence ID" value="NZ_JABELX010000003.1"/>
</dbReference>
<keyword evidence="2" id="KW-1185">Reference proteome</keyword>
<name>A0A849BTC4_9NOCA</name>
<dbReference type="Pfam" id="PF18143">
    <property type="entry name" value="HAD_SAK_2"/>
    <property type="match status" value="1"/>
</dbReference>
<dbReference type="AlphaFoldDB" id="A0A849BTC4"/>
<evidence type="ECO:0008006" key="3">
    <source>
        <dbReference type="Google" id="ProtNLM"/>
    </source>
</evidence>
<comment type="caution">
    <text evidence="1">The sequence shown here is derived from an EMBL/GenBank/DDBJ whole genome shotgun (WGS) entry which is preliminary data.</text>
</comment>
<organism evidence="1 2">
    <name type="scientific">Nocardia uniformis</name>
    <dbReference type="NCBI Taxonomy" id="53432"/>
    <lineage>
        <taxon>Bacteria</taxon>
        <taxon>Bacillati</taxon>
        <taxon>Actinomycetota</taxon>
        <taxon>Actinomycetes</taxon>
        <taxon>Mycobacteriales</taxon>
        <taxon>Nocardiaceae</taxon>
        <taxon>Nocardia</taxon>
    </lineage>
</organism>
<evidence type="ECO:0000313" key="1">
    <source>
        <dbReference type="EMBL" id="NNH69872.1"/>
    </source>
</evidence>
<dbReference type="Proteomes" id="UP000586827">
    <property type="component" value="Unassembled WGS sequence"/>
</dbReference>
<protein>
    <recommendedName>
        <fullName evidence="3">Secreted protein</fullName>
    </recommendedName>
</protein>
<proteinExistence type="predicted"/>
<reference evidence="1 2" key="1">
    <citation type="submission" date="2020-05" db="EMBL/GenBank/DDBJ databases">
        <title>MicrobeNet Type strains.</title>
        <authorList>
            <person name="Nicholson A.C."/>
        </authorList>
    </citation>
    <scope>NUCLEOTIDE SEQUENCE [LARGE SCALE GENOMIC DNA]</scope>
    <source>
        <strain evidence="1 2">JCM 3224</strain>
    </source>
</reference>
<dbReference type="EMBL" id="JABELX010000003">
    <property type="protein sequence ID" value="NNH69872.1"/>
    <property type="molecule type" value="Genomic_DNA"/>
</dbReference>
<evidence type="ECO:0000313" key="2">
    <source>
        <dbReference type="Proteomes" id="UP000586827"/>
    </source>
</evidence>
<accession>A0A849BTC4</accession>
<sequence length="180" mass="20255">MTDTMRAAILLDVDGPLNPFQHRERARPPGYSPHLLWPKVPPGVPSSTVKVWLNPEHGVWLRKLAMDTEAELVWATSWEYEADRLIGPVLGLPPLEVIPFRSGVQHRDGHIGKIPAVVEWAGQRPLCWFDDDFQPDDEDWALERTETVAPTHIIPVDPTTGLEPEHIEAARDFLLGVRSA</sequence>